<dbReference type="AlphaFoldDB" id="A0A0F9CLG4"/>
<dbReference type="PROSITE" id="PS00092">
    <property type="entry name" value="N6_MTASE"/>
    <property type="match status" value="1"/>
</dbReference>
<dbReference type="GO" id="GO:0008168">
    <property type="term" value="F:methyltransferase activity"/>
    <property type="evidence" value="ECO:0007669"/>
    <property type="project" value="InterPro"/>
</dbReference>
<dbReference type="EMBL" id="LAZR01046040">
    <property type="protein sequence ID" value="KKK97466.1"/>
    <property type="molecule type" value="Genomic_DNA"/>
</dbReference>
<name>A0A0F9CLG4_9ZZZZ</name>
<dbReference type="InterPro" id="IPR002052">
    <property type="entry name" value="DNA_methylase_N6_adenine_CS"/>
</dbReference>
<feature type="non-terminal residue" evidence="1">
    <location>
        <position position="49"/>
    </location>
</feature>
<dbReference type="GO" id="GO:0032259">
    <property type="term" value="P:methylation"/>
    <property type="evidence" value="ECO:0007669"/>
    <property type="project" value="InterPro"/>
</dbReference>
<dbReference type="SUPFAM" id="SSF53335">
    <property type="entry name" value="S-adenosyl-L-methionine-dependent methyltransferases"/>
    <property type="match status" value="1"/>
</dbReference>
<reference evidence="1" key="1">
    <citation type="journal article" date="2015" name="Nature">
        <title>Complex archaea that bridge the gap between prokaryotes and eukaryotes.</title>
        <authorList>
            <person name="Spang A."/>
            <person name="Saw J.H."/>
            <person name="Jorgensen S.L."/>
            <person name="Zaremba-Niedzwiedzka K."/>
            <person name="Martijn J."/>
            <person name="Lind A.E."/>
            <person name="van Eijk R."/>
            <person name="Schleper C."/>
            <person name="Guy L."/>
            <person name="Ettema T.J."/>
        </authorList>
    </citation>
    <scope>NUCLEOTIDE SEQUENCE</scope>
</reference>
<sequence length="49" mass="5529">MINIIKGDCIEQMKLLEENSVDAIVTDPPYGLEFMGKQWDKFGKGKNIA</sequence>
<evidence type="ECO:0008006" key="2">
    <source>
        <dbReference type="Google" id="ProtNLM"/>
    </source>
</evidence>
<gene>
    <name evidence="1" type="ORF">LCGC14_2652440</name>
</gene>
<evidence type="ECO:0000313" key="1">
    <source>
        <dbReference type="EMBL" id="KKK97466.1"/>
    </source>
</evidence>
<dbReference type="Gene3D" id="3.40.50.150">
    <property type="entry name" value="Vaccinia Virus protein VP39"/>
    <property type="match status" value="1"/>
</dbReference>
<dbReference type="GO" id="GO:0003676">
    <property type="term" value="F:nucleic acid binding"/>
    <property type="evidence" value="ECO:0007669"/>
    <property type="project" value="InterPro"/>
</dbReference>
<accession>A0A0F9CLG4</accession>
<comment type="caution">
    <text evidence="1">The sequence shown here is derived from an EMBL/GenBank/DDBJ whole genome shotgun (WGS) entry which is preliminary data.</text>
</comment>
<proteinExistence type="predicted"/>
<organism evidence="1">
    <name type="scientific">marine sediment metagenome</name>
    <dbReference type="NCBI Taxonomy" id="412755"/>
    <lineage>
        <taxon>unclassified sequences</taxon>
        <taxon>metagenomes</taxon>
        <taxon>ecological metagenomes</taxon>
    </lineage>
</organism>
<protein>
    <recommendedName>
        <fullName evidence="2">DNA methylase N-4/N-6 domain-containing protein</fullName>
    </recommendedName>
</protein>
<dbReference type="InterPro" id="IPR029063">
    <property type="entry name" value="SAM-dependent_MTases_sf"/>
</dbReference>